<evidence type="ECO:0000313" key="1">
    <source>
        <dbReference type="EMBL" id="CAE7000116.1"/>
    </source>
</evidence>
<dbReference type="AlphaFoldDB" id="A0A6S6VQQ1"/>
<organism evidence="1 2">
    <name type="scientific">Pyrenophora teres f. teres</name>
    <dbReference type="NCBI Taxonomy" id="97479"/>
    <lineage>
        <taxon>Eukaryota</taxon>
        <taxon>Fungi</taxon>
        <taxon>Dikarya</taxon>
        <taxon>Ascomycota</taxon>
        <taxon>Pezizomycotina</taxon>
        <taxon>Dothideomycetes</taxon>
        <taxon>Pleosporomycetidae</taxon>
        <taxon>Pleosporales</taxon>
        <taxon>Pleosporineae</taxon>
        <taxon>Pleosporaceae</taxon>
        <taxon>Pyrenophora</taxon>
    </lineage>
</organism>
<reference evidence="1" key="1">
    <citation type="submission" date="2021-02" db="EMBL/GenBank/DDBJ databases">
        <authorList>
            <person name="Syme A R."/>
            <person name="Syme A R."/>
            <person name="Moolhuijzen P."/>
        </authorList>
    </citation>
    <scope>NUCLEOTIDE SEQUENCE</scope>
    <source>
        <strain evidence="1">W1-1</strain>
    </source>
</reference>
<evidence type="ECO:0000313" key="2">
    <source>
        <dbReference type="Proteomes" id="UP000472372"/>
    </source>
</evidence>
<proteinExistence type="predicted"/>
<protein>
    <submittedName>
        <fullName evidence="1">Uncharacterized protein</fullName>
    </submittedName>
</protein>
<name>A0A6S6VQQ1_9PLEO</name>
<accession>A0A6S6VQQ1</accession>
<dbReference type="EMBL" id="HG992977">
    <property type="protein sequence ID" value="CAE7000116.1"/>
    <property type="molecule type" value="Genomic_DNA"/>
</dbReference>
<sequence>MAPRRSGQSAICGGAFAHIEMQLSLAYSILFSLVFFFIFAALFFVRKRSGRTGKTLVSTAYISAVVMMFISNVLDTVSLILISCLATNHFTYLSMVVASNVLYALATWCLLFVAVYILNELLTQYHHLGRGQQSSPVVRVVPLAIVTVMLPLICAGMGLWGYNAIMSDAKRSGGRNPMYGTSRRLSLAVRAMYLVGVCAGAVLAGLSVKKMRTRRVAGGGLIVWVAVLFFSMLLWNIISLTRAAETLRGITWSWGADMAQGYVQGAFQALAFITLMGIAKHPSWKSMEDAAQQEYSPVGQQYATTTTMYEGAQDHYQQPAIYEAPVYVHAK</sequence>
<dbReference type="Proteomes" id="UP000472372">
    <property type="component" value="Chromosome 1"/>
</dbReference>
<gene>
    <name evidence="1" type="ORF">PTTW11_01009</name>
</gene>